<evidence type="ECO:0000313" key="3">
    <source>
        <dbReference type="EMBL" id="KAF2690946.1"/>
    </source>
</evidence>
<dbReference type="EMBL" id="MU005570">
    <property type="protein sequence ID" value="KAF2690946.1"/>
    <property type="molecule type" value="Genomic_DNA"/>
</dbReference>
<evidence type="ECO:0000256" key="2">
    <source>
        <dbReference type="SAM" id="Phobius"/>
    </source>
</evidence>
<feature type="region of interest" description="Disordered" evidence="1">
    <location>
        <begin position="112"/>
        <end position="152"/>
    </location>
</feature>
<reference evidence="3" key="1">
    <citation type="journal article" date="2020" name="Stud. Mycol.">
        <title>101 Dothideomycetes genomes: a test case for predicting lifestyles and emergence of pathogens.</title>
        <authorList>
            <person name="Haridas S."/>
            <person name="Albert R."/>
            <person name="Binder M."/>
            <person name="Bloem J."/>
            <person name="Labutti K."/>
            <person name="Salamov A."/>
            <person name="Andreopoulos B."/>
            <person name="Baker S."/>
            <person name="Barry K."/>
            <person name="Bills G."/>
            <person name="Bluhm B."/>
            <person name="Cannon C."/>
            <person name="Castanera R."/>
            <person name="Culley D."/>
            <person name="Daum C."/>
            <person name="Ezra D."/>
            <person name="Gonzalez J."/>
            <person name="Henrissat B."/>
            <person name="Kuo A."/>
            <person name="Liang C."/>
            <person name="Lipzen A."/>
            <person name="Lutzoni F."/>
            <person name="Magnuson J."/>
            <person name="Mondo S."/>
            <person name="Nolan M."/>
            <person name="Ohm R."/>
            <person name="Pangilinan J."/>
            <person name="Park H.-J."/>
            <person name="Ramirez L."/>
            <person name="Alfaro M."/>
            <person name="Sun H."/>
            <person name="Tritt A."/>
            <person name="Yoshinaga Y."/>
            <person name="Zwiers L.-H."/>
            <person name="Turgeon B."/>
            <person name="Goodwin S."/>
            <person name="Spatafora J."/>
            <person name="Crous P."/>
            <person name="Grigoriev I."/>
        </authorList>
    </citation>
    <scope>NUCLEOTIDE SEQUENCE</scope>
    <source>
        <strain evidence="3">CBS 122367</strain>
    </source>
</reference>
<dbReference type="AlphaFoldDB" id="A0A6G1JKD4"/>
<keyword evidence="2" id="KW-0472">Membrane</keyword>
<feature type="compositionally biased region" description="Low complexity" evidence="1">
    <location>
        <begin position="136"/>
        <end position="151"/>
    </location>
</feature>
<feature type="transmembrane region" description="Helical" evidence="2">
    <location>
        <begin position="268"/>
        <end position="293"/>
    </location>
</feature>
<proteinExistence type="predicted"/>
<name>A0A6G1JKD4_9PLEO</name>
<evidence type="ECO:0008006" key="5">
    <source>
        <dbReference type="Google" id="ProtNLM"/>
    </source>
</evidence>
<keyword evidence="4" id="KW-1185">Reference proteome</keyword>
<dbReference type="OrthoDB" id="4159154at2759"/>
<organism evidence="3 4">
    <name type="scientific">Lentithecium fluviatile CBS 122367</name>
    <dbReference type="NCBI Taxonomy" id="1168545"/>
    <lineage>
        <taxon>Eukaryota</taxon>
        <taxon>Fungi</taxon>
        <taxon>Dikarya</taxon>
        <taxon>Ascomycota</taxon>
        <taxon>Pezizomycotina</taxon>
        <taxon>Dothideomycetes</taxon>
        <taxon>Pleosporomycetidae</taxon>
        <taxon>Pleosporales</taxon>
        <taxon>Massarineae</taxon>
        <taxon>Lentitheciaceae</taxon>
        <taxon>Lentithecium</taxon>
    </lineage>
</organism>
<dbReference type="Pfam" id="PF06687">
    <property type="entry name" value="SUR7"/>
    <property type="match status" value="1"/>
</dbReference>
<dbReference type="InterPro" id="IPR052413">
    <property type="entry name" value="SUR7_domain"/>
</dbReference>
<feature type="region of interest" description="Disordered" evidence="1">
    <location>
        <begin position="1"/>
        <end position="21"/>
    </location>
</feature>
<keyword evidence="2" id="KW-1133">Transmembrane helix</keyword>
<dbReference type="GO" id="GO:0051285">
    <property type="term" value="C:cell cortex of cell tip"/>
    <property type="evidence" value="ECO:0007669"/>
    <property type="project" value="TreeGrafter"/>
</dbReference>
<dbReference type="PANTHER" id="PTHR28019">
    <property type="entry name" value="CELL MEMBRANE PROTEIN YLR413W-RELATED"/>
    <property type="match status" value="1"/>
</dbReference>
<dbReference type="Proteomes" id="UP000799291">
    <property type="component" value="Unassembled WGS sequence"/>
</dbReference>
<feature type="compositionally biased region" description="Low complexity" evidence="1">
    <location>
        <begin position="112"/>
        <end position="122"/>
    </location>
</feature>
<gene>
    <name evidence="3" type="ORF">K458DRAFT_483073</name>
</gene>
<accession>A0A6G1JKD4</accession>
<evidence type="ECO:0000256" key="1">
    <source>
        <dbReference type="SAM" id="MobiDB-lite"/>
    </source>
</evidence>
<evidence type="ECO:0000313" key="4">
    <source>
        <dbReference type="Proteomes" id="UP000799291"/>
    </source>
</evidence>
<keyword evidence="2" id="KW-0812">Transmembrane</keyword>
<dbReference type="GO" id="GO:0031505">
    <property type="term" value="P:fungal-type cell wall organization"/>
    <property type="evidence" value="ECO:0007669"/>
    <property type="project" value="TreeGrafter"/>
</dbReference>
<feature type="transmembrane region" description="Helical" evidence="2">
    <location>
        <begin position="305"/>
        <end position="332"/>
    </location>
</feature>
<dbReference type="PANTHER" id="PTHR28019:SF7">
    <property type="entry name" value="SUR7 PROTEIN"/>
    <property type="match status" value="1"/>
</dbReference>
<protein>
    <recommendedName>
        <fullName evidence="5">Integral membrane protein-like protein</fullName>
    </recommendedName>
</protein>
<feature type="transmembrane region" description="Helical" evidence="2">
    <location>
        <begin position="56"/>
        <end position="77"/>
    </location>
</feature>
<sequence>MNEKITLEPETRDSRRTSKRFSIKPDIGDLRESTFKALPKPPTTPKSATRRFRVSAVLSGLLAIVSFVLSLLVLIAGKEPGYVKNVYLVKMNTTEIGQNFIQFDAASSTTSIAPTATTSSSSNPLDPLNPFSTASPLNPNNPNNPLNPNNPDNRLSGVISNLTASVNDGLGDAVNQIVSGLVDQAEVKGVYFLHLNRVCVRKEGDETDGGVIERCVSYDVATDSLHKAVSNIPSSLVIGLTNISVPLIANVSQSTDSLFSILSSIRRAILAFLILSAIGSGLTFLFAIPSVLFSHSHLFVYANLYVTHLASTFAFLAALLLTVLIIVATSLIGRLGEALGLVLERGPMVLTFVWISWAMMALAGAYWGLVWFVEVRRWSFMKRVRTDEEVGNWRGMRKEVWTDLKGKKSL</sequence>
<feature type="compositionally biased region" description="Basic and acidic residues" evidence="1">
    <location>
        <begin position="1"/>
        <end position="16"/>
    </location>
</feature>
<dbReference type="GO" id="GO:0005886">
    <property type="term" value="C:plasma membrane"/>
    <property type="evidence" value="ECO:0007669"/>
    <property type="project" value="InterPro"/>
</dbReference>
<dbReference type="InterPro" id="IPR009571">
    <property type="entry name" value="SUR7/Rim9-like_fungi"/>
</dbReference>
<feature type="transmembrane region" description="Helical" evidence="2">
    <location>
        <begin position="352"/>
        <end position="373"/>
    </location>
</feature>